<dbReference type="InterPro" id="IPR012337">
    <property type="entry name" value="RNaseH-like_sf"/>
</dbReference>
<evidence type="ECO:0000256" key="4">
    <source>
        <dbReference type="ARBA" id="ARBA00022839"/>
    </source>
</evidence>
<name>A0A0W0XY30_9GAMM</name>
<organism evidence="8 9">
    <name type="scientific">Legionella rubrilucens</name>
    <dbReference type="NCBI Taxonomy" id="458"/>
    <lineage>
        <taxon>Bacteria</taxon>
        <taxon>Pseudomonadati</taxon>
        <taxon>Pseudomonadota</taxon>
        <taxon>Gammaproteobacteria</taxon>
        <taxon>Legionellales</taxon>
        <taxon>Legionellaceae</taxon>
        <taxon>Legionella</taxon>
    </lineage>
</organism>
<keyword evidence="2 6" id="KW-0540">Nuclease</keyword>
<comment type="caution">
    <text evidence="8">The sequence shown here is derived from an EMBL/GenBank/DDBJ whole genome shotgun (WGS) entry which is preliminary data.</text>
</comment>
<evidence type="ECO:0000313" key="9">
    <source>
        <dbReference type="Proteomes" id="UP000054608"/>
    </source>
</evidence>
<dbReference type="GO" id="GO:0003676">
    <property type="term" value="F:nucleic acid binding"/>
    <property type="evidence" value="ECO:0007669"/>
    <property type="project" value="InterPro"/>
</dbReference>
<evidence type="ECO:0000256" key="5">
    <source>
        <dbReference type="ARBA" id="ARBA00070964"/>
    </source>
</evidence>
<evidence type="ECO:0000256" key="2">
    <source>
        <dbReference type="ARBA" id="ARBA00022722"/>
    </source>
</evidence>
<dbReference type="Gene3D" id="3.30.420.10">
    <property type="entry name" value="Ribonuclease H-like superfamily/Ribonuclease H"/>
    <property type="match status" value="1"/>
</dbReference>
<dbReference type="PATRIC" id="fig|458.5.peg.387"/>
<gene>
    <name evidence="6" type="primary">orn</name>
    <name evidence="8" type="ORF">Lrub_0373</name>
</gene>
<reference evidence="8 9" key="1">
    <citation type="submission" date="2015-11" db="EMBL/GenBank/DDBJ databases">
        <title>Genomic analysis of 38 Legionella species identifies large and diverse effector repertoires.</title>
        <authorList>
            <person name="Burstein D."/>
            <person name="Amaro F."/>
            <person name="Zusman T."/>
            <person name="Lifshitz Z."/>
            <person name="Cohen O."/>
            <person name="Gilbert J.A."/>
            <person name="Pupko T."/>
            <person name="Shuman H.A."/>
            <person name="Segal G."/>
        </authorList>
    </citation>
    <scope>NUCLEOTIDE SEQUENCE [LARGE SCALE GENOMIC DNA]</scope>
    <source>
        <strain evidence="8 9">WA-270A-C2</strain>
    </source>
</reference>
<dbReference type="EMBL" id="LNYT01000005">
    <property type="protein sequence ID" value="KTD49745.1"/>
    <property type="molecule type" value="Genomic_DNA"/>
</dbReference>
<evidence type="ECO:0000256" key="3">
    <source>
        <dbReference type="ARBA" id="ARBA00022801"/>
    </source>
</evidence>
<dbReference type="STRING" id="458.Lrub_0373"/>
<dbReference type="OrthoDB" id="9801329at2"/>
<evidence type="ECO:0000259" key="7">
    <source>
        <dbReference type="SMART" id="SM00479"/>
    </source>
</evidence>
<dbReference type="RefSeq" id="WP_058530510.1">
    <property type="nucleotide sequence ID" value="NZ_CAAAIN010000010.1"/>
</dbReference>
<dbReference type="SUPFAM" id="SSF53098">
    <property type="entry name" value="Ribonuclease H-like"/>
    <property type="match status" value="1"/>
</dbReference>
<sequence length="185" mass="21375">MKNNNNLIWLDLEMTGLEPERDRIIEIATIVTDSNLTILAEGPVIAVHQSEAVLSGMDDWNTRQHNQSGLVKRVQESTVNEAQAEQMTLDFLKQYLDKGKSPMCGNSICQDRRFLYNYMPELAAFFHYRNLDVSTLKELVKRWRPQLMNGVIKESKHLALDDIKDSIAELVYYREHFINRGESTS</sequence>
<comment type="subcellular location">
    <subcellularLocation>
        <location evidence="6">Cytoplasm</location>
    </subcellularLocation>
</comment>
<comment type="similarity">
    <text evidence="1 6">Belongs to the oligoribonuclease family.</text>
</comment>
<proteinExistence type="inferred from homology"/>
<keyword evidence="6" id="KW-0963">Cytoplasm</keyword>
<dbReference type="SMART" id="SM00479">
    <property type="entry name" value="EXOIII"/>
    <property type="match status" value="1"/>
</dbReference>
<keyword evidence="4 6" id="KW-0269">Exonuclease</keyword>
<dbReference type="FunFam" id="3.30.420.10:FF:000003">
    <property type="entry name" value="Oligoribonuclease"/>
    <property type="match status" value="1"/>
</dbReference>
<dbReference type="EC" id="3.1.-.-" evidence="6"/>
<feature type="active site" evidence="6">
    <location>
        <position position="128"/>
    </location>
</feature>
<dbReference type="Proteomes" id="UP000054608">
    <property type="component" value="Unassembled WGS sequence"/>
</dbReference>
<dbReference type="GO" id="GO:0005737">
    <property type="term" value="C:cytoplasm"/>
    <property type="evidence" value="ECO:0007669"/>
    <property type="project" value="UniProtKB-SubCell"/>
</dbReference>
<comment type="function">
    <text evidence="6">3'-to-5' exoribonuclease specific for small oligoribonucleotides.</text>
</comment>
<dbReference type="NCBIfam" id="NF003765">
    <property type="entry name" value="PRK05359.1"/>
    <property type="match status" value="1"/>
</dbReference>
<protein>
    <recommendedName>
        <fullName evidence="5 6">Oligoribonuclease</fullName>
        <ecNumber evidence="6">3.1.-.-</ecNumber>
    </recommendedName>
</protein>
<dbReference type="HAMAP" id="MF_00045">
    <property type="entry name" value="Oligoribonuclease"/>
    <property type="match status" value="1"/>
</dbReference>
<dbReference type="PANTHER" id="PTHR11046">
    <property type="entry name" value="OLIGORIBONUCLEASE, MITOCHONDRIAL"/>
    <property type="match status" value="1"/>
</dbReference>
<dbReference type="GO" id="GO:0000175">
    <property type="term" value="F:3'-5'-RNA exonuclease activity"/>
    <property type="evidence" value="ECO:0007669"/>
    <property type="project" value="InterPro"/>
</dbReference>
<dbReference type="AlphaFoldDB" id="A0A0W0XY30"/>
<keyword evidence="9" id="KW-1185">Reference proteome</keyword>
<dbReference type="Pfam" id="PF00929">
    <property type="entry name" value="RNase_T"/>
    <property type="match status" value="1"/>
</dbReference>
<dbReference type="InterPro" id="IPR036397">
    <property type="entry name" value="RNaseH_sf"/>
</dbReference>
<evidence type="ECO:0000256" key="1">
    <source>
        <dbReference type="ARBA" id="ARBA00009921"/>
    </source>
</evidence>
<dbReference type="GO" id="GO:0006259">
    <property type="term" value="P:DNA metabolic process"/>
    <property type="evidence" value="ECO:0007669"/>
    <property type="project" value="UniProtKB-ARBA"/>
</dbReference>
<dbReference type="PANTHER" id="PTHR11046:SF0">
    <property type="entry name" value="OLIGORIBONUCLEASE, MITOCHONDRIAL"/>
    <property type="match status" value="1"/>
</dbReference>
<dbReference type="CDD" id="cd06135">
    <property type="entry name" value="Orn"/>
    <property type="match status" value="1"/>
</dbReference>
<dbReference type="InterPro" id="IPR013520">
    <property type="entry name" value="Ribonucl_H"/>
</dbReference>
<evidence type="ECO:0000313" key="8">
    <source>
        <dbReference type="EMBL" id="KTD49745.1"/>
    </source>
</evidence>
<accession>A0A0W0XY30</accession>
<feature type="domain" description="Exonuclease" evidence="7">
    <location>
        <begin position="6"/>
        <end position="179"/>
    </location>
</feature>
<dbReference type="InterPro" id="IPR022894">
    <property type="entry name" value="Oligoribonuclease"/>
</dbReference>
<keyword evidence="3 6" id="KW-0378">Hydrolase</keyword>
<evidence type="ECO:0000256" key="6">
    <source>
        <dbReference type="HAMAP-Rule" id="MF_00045"/>
    </source>
</evidence>